<evidence type="ECO:0000256" key="1">
    <source>
        <dbReference type="SAM" id="MobiDB-lite"/>
    </source>
</evidence>
<organism evidence="2 3">
    <name type="scientific">Pleurodeles waltl</name>
    <name type="common">Iberian ribbed newt</name>
    <dbReference type="NCBI Taxonomy" id="8319"/>
    <lineage>
        <taxon>Eukaryota</taxon>
        <taxon>Metazoa</taxon>
        <taxon>Chordata</taxon>
        <taxon>Craniata</taxon>
        <taxon>Vertebrata</taxon>
        <taxon>Euteleostomi</taxon>
        <taxon>Amphibia</taxon>
        <taxon>Batrachia</taxon>
        <taxon>Caudata</taxon>
        <taxon>Salamandroidea</taxon>
        <taxon>Salamandridae</taxon>
        <taxon>Pleurodelinae</taxon>
        <taxon>Pleurodeles</taxon>
    </lineage>
</organism>
<feature type="region of interest" description="Disordered" evidence="1">
    <location>
        <begin position="131"/>
        <end position="159"/>
    </location>
</feature>
<name>A0AAV7WAC5_PLEWA</name>
<proteinExistence type="predicted"/>
<accession>A0AAV7WAC5</accession>
<reference evidence="2" key="1">
    <citation type="journal article" date="2022" name="bioRxiv">
        <title>Sequencing and chromosome-scale assembly of the giantPleurodeles waltlgenome.</title>
        <authorList>
            <person name="Brown T."/>
            <person name="Elewa A."/>
            <person name="Iarovenko S."/>
            <person name="Subramanian E."/>
            <person name="Araus A.J."/>
            <person name="Petzold A."/>
            <person name="Susuki M."/>
            <person name="Suzuki K.-i.T."/>
            <person name="Hayashi T."/>
            <person name="Toyoda A."/>
            <person name="Oliveira C."/>
            <person name="Osipova E."/>
            <person name="Leigh N.D."/>
            <person name="Simon A."/>
            <person name="Yun M.H."/>
        </authorList>
    </citation>
    <scope>NUCLEOTIDE SEQUENCE</scope>
    <source>
        <strain evidence="2">20211129_DDA</strain>
        <tissue evidence="2">Liver</tissue>
    </source>
</reference>
<gene>
    <name evidence="2" type="ORF">NDU88_004910</name>
</gene>
<dbReference type="EMBL" id="JANPWB010000002">
    <property type="protein sequence ID" value="KAJ1209536.1"/>
    <property type="molecule type" value="Genomic_DNA"/>
</dbReference>
<comment type="caution">
    <text evidence="2">The sequence shown here is derived from an EMBL/GenBank/DDBJ whole genome shotgun (WGS) entry which is preliminary data.</text>
</comment>
<dbReference type="Proteomes" id="UP001066276">
    <property type="component" value="Chromosome 1_2"/>
</dbReference>
<keyword evidence="3" id="KW-1185">Reference proteome</keyword>
<evidence type="ECO:0000313" key="3">
    <source>
        <dbReference type="Proteomes" id="UP001066276"/>
    </source>
</evidence>
<protein>
    <submittedName>
        <fullName evidence="2">Uncharacterized protein</fullName>
    </submittedName>
</protein>
<dbReference type="AlphaFoldDB" id="A0AAV7WAC5"/>
<evidence type="ECO:0000313" key="2">
    <source>
        <dbReference type="EMBL" id="KAJ1209536.1"/>
    </source>
</evidence>
<sequence>MVQDIRWGGQSVSSGSPNPRAPSLPHPVDQAQQTQELCKSLERGPGCRHSSRAQDHRTSARGFQSPEGRSESHYTPPPQQFKAHTHLAFNHPGSSWEFRIPVWGAKGFRWSLLEAMFRIRALQQLFPPAVNGAAPQQGSGRDMLRPLPPSQGWAQSTTV</sequence>
<feature type="region of interest" description="Disordered" evidence="1">
    <location>
        <begin position="1"/>
        <end position="80"/>
    </location>
</feature>